<sequence length="161" mass="17808">MARTLAVHESHDIDMKSDDVFARTLPVPLTTIFSQWYGPIPPVAEVREQQGQWGTPGQTRVVVFKGTGAMKETLTSVDPPRSFAYTITGITGPLGLLVGKAEGEWFFTPFGCTNEETQVTWQWTIHAASALTAPLLPLLGAVWRGYARQALKSLETELRHR</sequence>
<gene>
    <name evidence="1" type="ORF">MCOO_20830</name>
</gene>
<evidence type="ECO:0008006" key="3">
    <source>
        <dbReference type="Google" id="ProtNLM"/>
    </source>
</evidence>
<organism evidence="1 2">
    <name type="scientific">Mycobacterium cookii</name>
    <dbReference type="NCBI Taxonomy" id="1775"/>
    <lineage>
        <taxon>Bacteria</taxon>
        <taxon>Bacillati</taxon>
        <taxon>Actinomycetota</taxon>
        <taxon>Actinomycetes</taxon>
        <taxon>Mycobacteriales</taxon>
        <taxon>Mycobacteriaceae</taxon>
        <taxon>Mycobacterium</taxon>
    </lineage>
</organism>
<dbReference type="AlphaFoldDB" id="A0A7I7KX30"/>
<dbReference type="SUPFAM" id="SSF55961">
    <property type="entry name" value="Bet v1-like"/>
    <property type="match status" value="1"/>
</dbReference>
<protein>
    <recommendedName>
        <fullName evidence="3">Polyketide cyclase</fullName>
    </recommendedName>
</protein>
<dbReference type="InterPro" id="IPR019587">
    <property type="entry name" value="Polyketide_cyclase/dehydratase"/>
</dbReference>
<evidence type="ECO:0000313" key="2">
    <source>
        <dbReference type="Proteomes" id="UP000465866"/>
    </source>
</evidence>
<dbReference type="InterPro" id="IPR023393">
    <property type="entry name" value="START-like_dom_sf"/>
</dbReference>
<keyword evidence="2" id="KW-1185">Reference proteome</keyword>
<evidence type="ECO:0000313" key="1">
    <source>
        <dbReference type="EMBL" id="BBX46068.1"/>
    </source>
</evidence>
<proteinExistence type="predicted"/>
<name>A0A7I7KX30_9MYCO</name>
<dbReference type="RefSeq" id="WP_163776276.1">
    <property type="nucleotide sequence ID" value="NZ_AP022569.1"/>
</dbReference>
<dbReference type="Pfam" id="PF10604">
    <property type="entry name" value="Polyketide_cyc2"/>
    <property type="match status" value="1"/>
</dbReference>
<reference evidence="1 2" key="1">
    <citation type="journal article" date="2019" name="Emerg. Microbes Infect.">
        <title>Comprehensive subspecies identification of 175 nontuberculous mycobacteria species based on 7547 genomic profiles.</title>
        <authorList>
            <person name="Matsumoto Y."/>
            <person name="Kinjo T."/>
            <person name="Motooka D."/>
            <person name="Nabeya D."/>
            <person name="Jung N."/>
            <person name="Uechi K."/>
            <person name="Horii T."/>
            <person name="Iida T."/>
            <person name="Fujita J."/>
            <person name="Nakamura S."/>
        </authorList>
    </citation>
    <scope>NUCLEOTIDE SEQUENCE [LARGE SCALE GENOMIC DNA]</scope>
    <source>
        <strain evidence="1 2">JCM 12404</strain>
    </source>
</reference>
<accession>A0A7I7KX30</accession>
<dbReference type="Gene3D" id="3.30.530.20">
    <property type="match status" value="1"/>
</dbReference>
<dbReference type="Proteomes" id="UP000465866">
    <property type="component" value="Chromosome"/>
</dbReference>
<dbReference type="EMBL" id="AP022569">
    <property type="protein sequence ID" value="BBX46068.1"/>
    <property type="molecule type" value="Genomic_DNA"/>
</dbReference>
<dbReference type="KEGG" id="mcoo:MCOO_20830"/>